<dbReference type="CDD" id="cd05399">
    <property type="entry name" value="NT_Rel-Spo_like"/>
    <property type="match status" value="1"/>
</dbReference>
<evidence type="ECO:0000259" key="3">
    <source>
        <dbReference type="PROSITE" id="PS51880"/>
    </source>
</evidence>
<reference evidence="4 5" key="1">
    <citation type="journal article" date="2019" name="Emerg. Microbes Infect.">
        <title>Comprehensive subspecies identification of 175 nontuberculous mycobacteria species based on 7547 genomic profiles.</title>
        <authorList>
            <person name="Matsumoto Y."/>
            <person name="Kinjo T."/>
            <person name="Motooka D."/>
            <person name="Nabeya D."/>
            <person name="Jung N."/>
            <person name="Uechi K."/>
            <person name="Horii T."/>
            <person name="Iida T."/>
            <person name="Fujita J."/>
            <person name="Nakamura S."/>
        </authorList>
    </citation>
    <scope>NUCLEOTIDE SEQUENCE [LARGE SCALE GENOMIC DNA]</scope>
    <source>
        <strain evidence="4 5">JCM 30622</strain>
    </source>
</reference>
<dbReference type="Proteomes" id="UP000466578">
    <property type="component" value="Chromosome"/>
</dbReference>
<accession>A0ABM7K1M6</accession>
<comment type="function">
    <text evidence="1">In eubacteria ppGpp (guanosine 3'-diphosphate 5'-diphosphate) is a mediator of the stringent response that coordinates a variety of cellular activities in response to changes in nutritional abundance.</text>
</comment>
<evidence type="ECO:0000313" key="5">
    <source>
        <dbReference type="Proteomes" id="UP000466578"/>
    </source>
</evidence>
<evidence type="ECO:0000256" key="2">
    <source>
        <dbReference type="SAM" id="MobiDB-lite"/>
    </source>
</evidence>
<dbReference type="Gene3D" id="3.10.20.30">
    <property type="match status" value="1"/>
</dbReference>
<dbReference type="EMBL" id="AP022597">
    <property type="protein sequence ID" value="BBY67840.1"/>
    <property type="molecule type" value="Genomic_DNA"/>
</dbReference>
<dbReference type="SMART" id="SM00954">
    <property type="entry name" value="RelA_SpoT"/>
    <property type="match status" value="1"/>
</dbReference>
<evidence type="ECO:0000313" key="4">
    <source>
        <dbReference type="EMBL" id="BBY67840.1"/>
    </source>
</evidence>
<dbReference type="PROSITE" id="PS51880">
    <property type="entry name" value="TGS"/>
    <property type="match status" value="1"/>
</dbReference>
<dbReference type="SUPFAM" id="SSF81301">
    <property type="entry name" value="Nucleotidyltransferase"/>
    <property type="match status" value="1"/>
</dbReference>
<dbReference type="PANTHER" id="PTHR21262:SF31">
    <property type="entry name" value="GTP PYROPHOSPHOKINASE"/>
    <property type="match status" value="1"/>
</dbReference>
<dbReference type="InterPro" id="IPR012676">
    <property type="entry name" value="TGS-like"/>
</dbReference>
<feature type="domain" description="TGS" evidence="3">
    <location>
        <begin position="218"/>
        <end position="279"/>
    </location>
</feature>
<dbReference type="CDD" id="cd01668">
    <property type="entry name" value="TGS_RSH"/>
    <property type="match status" value="1"/>
</dbReference>
<dbReference type="SUPFAM" id="SSF81271">
    <property type="entry name" value="TGS-like"/>
    <property type="match status" value="1"/>
</dbReference>
<gene>
    <name evidence="4" type="ORF">MPRI_00270</name>
</gene>
<dbReference type="InterPro" id="IPR004095">
    <property type="entry name" value="TGS"/>
</dbReference>
<dbReference type="InterPro" id="IPR012675">
    <property type="entry name" value="Beta-grasp_dom_sf"/>
</dbReference>
<comment type="similarity">
    <text evidence="1">Belongs to the relA/spoT family.</text>
</comment>
<dbReference type="NCBIfam" id="TIGR00691">
    <property type="entry name" value="spoT_relA"/>
    <property type="match status" value="1"/>
</dbReference>
<dbReference type="InterPro" id="IPR033655">
    <property type="entry name" value="TGS_RelA/SpoT"/>
</dbReference>
<dbReference type="Pfam" id="PF02824">
    <property type="entry name" value="TGS"/>
    <property type="match status" value="1"/>
</dbReference>
<dbReference type="InterPro" id="IPR045600">
    <property type="entry name" value="RelA/SpoT_AH_RIS"/>
</dbReference>
<feature type="region of interest" description="Disordered" evidence="2">
    <location>
        <begin position="392"/>
        <end position="413"/>
    </location>
</feature>
<dbReference type="InterPro" id="IPR007685">
    <property type="entry name" value="RelA_SpoT"/>
</dbReference>
<keyword evidence="5" id="KW-1185">Reference proteome</keyword>
<dbReference type="Gene3D" id="3.30.460.10">
    <property type="entry name" value="Beta Polymerase, domain 2"/>
    <property type="match status" value="1"/>
</dbReference>
<dbReference type="InterPro" id="IPR043519">
    <property type="entry name" value="NT_sf"/>
</dbReference>
<proteinExistence type="inferred from homology"/>
<organism evidence="4 5">
    <name type="scientific">Mycobacterium paraintracellulare</name>
    <dbReference type="NCBI Taxonomy" id="1138383"/>
    <lineage>
        <taxon>Bacteria</taxon>
        <taxon>Bacillati</taxon>
        <taxon>Actinomycetota</taxon>
        <taxon>Actinomycetes</taxon>
        <taxon>Mycobacteriales</taxon>
        <taxon>Mycobacteriaceae</taxon>
        <taxon>Mycobacterium</taxon>
        <taxon>Mycobacterium avium complex (MAC)</taxon>
    </lineage>
</organism>
<dbReference type="Pfam" id="PF04607">
    <property type="entry name" value="RelA_SpoT"/>
    <property type="match status" value="1"/>
</dbReference>
<dbReference type="InterPro" id="IPR004811">
    <property type="entry name" value="RelA/Spo_fam"/>
</dbReference>
<feature type="compositionally biased region" description="Low complexity" evidence="2">
    <location>
        <begin position="486"/>
        <end position="495"/>
    </location>
</feature>
<protein>
    <recommendedName>
        <fullName evidence="3">TGS domain-containing protein</fullName>
    </recommendedName>
</protein>
<evidence type="ECO:0000256" key="1">
    <source>
        <dbReference type="RuleBase" id="RU003847"/>
    </source>
</evidence>
<dbReference type="PANTHER" id="PTHR21262">
    <property type="entry name" value="GUANOSINE-3',5'-BIS DIPHOSPHATE 3'-PYROPHOSPHOHYDROLASE"/>
    <property type="match status" value="1"/>
</dbReference>
<feature type="region of interest" description="Disordered" evidence="2">
    <location>
        <begin position="481"/>
        <end position="502"/>
    </location>
</feature>
<dbReference type="Pfam" id="PF19296">
    <property type="entry name" value="RelA_AH_RIS"/>
    <property type="match status" value="1"/>
</dbReference>
<sequence length="502" mass="55176">MASVKWELEDLSFAILHPKKYEEIVRLVAGRAPSRDTYLAKVRAEIVSTLGASKIKATVEGRPKHYWSIYQKMIVKGRDFDDIHDLVGIRILCDEIRDCYAAVGVVHSLWQPMAGRFKDYIAQPRYGVYQSLHTTVVGPEGKPLEVQIRTRDMHRTAEYGIAAHWRYKEAKGRNGVPHPHAAAEIDDMAWMRQLLDWQREAADPGEFLESLRYDLAVQEIFVFTPKGDVITLPTGSTPVDFAYAVHTEVGHRCIGARVNGRLVALERKLENGEVVEVFTSKAANAGPSRDWQQFVVSPRAKAKIRQWFAKERREEALEAGKDAMAREVRRGGLPLQRLVNGETLSAVARELHYLDVSALYTAIGEGHVSARHVVQRLLAELGGIDQAEEDLAERSTPTTMLRRPRSSDDVGVSVPGAPGVLTKLAKCCTPVPGDQIMGSSPAAAGQRAPHRLHQRRLAAAAVRAHHRGALGAVAVVGVPGGHSGRGARPAPAAVGRHARAGR</sequence>
<name>A0ABM7K1M6_9MYCO</name>